<accession>A0ABV7VDY3</accession>
<reference evidence="3" key="1">
    <citation type="journal article" date="2019" name="Int. J. Syst. Evol. Microbiol.">
        <title>The Global Catalogue of Microorganisms (GCM) 10K type strain sequencing project: providing services to taxonomists for standard genome sequencing and annotation.</title>
        <authorList>
            <consortium name="The Broad Institute Genomics Platform"/>
            <consortium name="The Broad Institute Genome Sequencing Center for Infectious Disease"/>
            <person name="Wu L."/>
            <person name="Ma J."/>
        </authorList>
    </citation>
    <scope>NUCLEOTIDE SEQUENCE [LARGE SCALE GENOMIC DNA]</scope>
    <source>
        <strain evidence="3">KCTC 42182</strain>
    </source>
</reference>
<feature type="region of interest" description="Disordered" evidence="1">
    <location>
        <begin position="78"/>
        <end position="103"/>
    </location>
</feature>
<organism evidence="2 3">
    <name type="scientific">Ferrovibrio xuzhouensis</name>
    <dbReference type="NCBI Taxonomy" id="1576914"/>
    <lineage>
        <taxon>Bacteria</taxon>
        <taxon>Pseudomonadati</taxon>
        <taxon>Pseudomonadota</taxon>
        <taxon>Alphaproteobacteria</taxon>
        <taxon>Rhodospirillales</taxon>
        <taxon>Rhodospirillaceae</taxon>
        <taxon>Ferrovibrio</taxon>
    </lineage>
</organism>
<comment type="caution">
    <text evidence="2">The sequence shown here is derived from an EMBL/GenBank/DDBJ whole genome shotgun (WGS) entry which is preliminary data.</text>
</comment>
<dbReference type="RefSeq" id="WP_379724600.1">
    <property type="nucleotide sequence ID" value="NZ_JBHRYJ010000001.1"/>
</dbReference>
<evidence type="ECO:0000313" key="3">
    <source>
        <dbReference type="Proteomes" id="UP001595711"/>
    </source>
</evidence>
<evidence type="ECO:0000313" key="2">
    <source>
        <dbReference type="EMBL" id="MFC3675645.1"/>
    </source>
</evidence>
<keyword evidence="3" id="KW-1185">Reference proteome</keyword>
<dbReference type="Proteomes" id="UP001595711">
    <property type="component" value="Unassembled WGS sequence"/>
</dbReference>
<dbReference type="EMBL" id="JBHRYJ010000001">
    <property type="protein sequence ID" value="MFC3675645.1"/>
    <property type="molecule type" value="Genomic_DNA"/>
</dbReference>
<gene>
    <name evidence="2" type="ORF">ACFOOQ_08830</name>
</gene>
<proteinExistence type="predicted"/>
<name>A0ABV7VDY3_9PROT</name>
<sequence length="103" mass="11574">MQDRLDPTMTMQALATQALGERALAAQTAVILPVRLDHTQWSEEEPALSDMLADPITQLLMRRDGVQEAEIRRLAARLRDSSERRSSARGRRPANDLVLDQPL</sequence>
<protein>
    <submittedName>
        <fullName evidence="2">Uncharacterized protein</fullName>
    </submittedName>
</protein>
<evidence type="ECO:0000256" key="1">
    <source>
        <dbReference type="SAM" id="MobiDB-lite"/>
    </source>
</evidence>